<comment type="caution">
    <text evidence="2">The sequence shown here is derived from an EMBL/GenBank/DDBJ whole genome shotgun (WGS) entry which is preliminary data.</text>
</comment>
<protein>
    <submittedName>
        <fullName evidence="2">Uncharacterized protein</fullName>
    </submittedName>
</protein>
<name>A0A814SX36_9BILA</name>
<dbReference type="EMBL" id="CAJNON010000262">
    <property type="protein sequence ID" value="CAF1152200.1"/>
    <property type="molecule type" value="Genomic_DNA"/>
</dbReference>
<dbReference type="OrthoDB" id="509497at2759"/>
<dbReference type="GO" id="GO:0000209">
    <property type="term" value="P:protein polyubiquitination"/>
    <property type="evidence" value="ECO:0007669"/>
    <property type="project" value="TreeGrafter"/>
</dbReference>
<proteinExistence type="predicted"/>
<feature type="region of interest" description="Disordered" evidence="1">
    <location>
        <begin position="119"/>
        <end position="146"/>
    </location>
</feature>
<evidence type="ECO:0000256" key="1">
    <source>
        <dbReference type="SAM" id="MobiDB-lite"/>
    </source>
</evidence>
<dbReference type="PANTHER" id="PTHR14939">
    <property type="entry name" value="F-BOX ONLY PROTEIN 22"/>
    <property type="match status" value="1"/>
</dbReference>
<dbReference type="SUPFAM" id="SSF81383">
    <property type="entry name" value="F-box domain"/>
    <property type="match status" value="1"/>
</dbReference>
<evidence type="ECO:0000313" key="3">
    <source>
        <dbReference type="Proteomes" id="UP000663891"/>
    </source>
</evidence>
<gene>
    <name evidence="2" type="ORF">VCS650_LOCUS22877</name>
</gene>
<organism evidence="2 3">
    <name type="scientific">Adineta steineri</name>
    <dbReference type="NCBI Taxonomy" id="433720"/>
    <lineage>
        <taxon>Eukaryota</taxon>
        <taxon>Metazoa</taxon>
        <taxon>Spiralia</taxon>
        <taxon>Gnathifera</taxon>
        <taxon>Rotifera</taxon>
        <taxon>Eurotatoria</taxon>
        <taxon>Bdelloidea</taxon>
        <taxon>Adinetida</taxon>
        <taxon>Adinetidae</taxon>
        <taxon>Adineta</taxon>
    </lineage>
</organism>
<sequence>MTEQNLEEDKKIGSLSSNDVLTTIYDVNRAIFRHLPIHSIDLCSLVCKSWAHVGHLIKTHRHTIHSLTYPTDPLSSIADSSYLLSDFDTFISCYIHIHLWSIPYLALVVTTNSLDRKGFHSSSDCSLRPAKYPRRSHSQTTASQTERHNISEALIHHVNKSCKVLTVVSDGIIASNDKNQSNEIELNDAVGILLLPKFPPNILGIYPFEITNKTPISNNMSRSDLHQLLGCVPDDISIRCVILFYTPRLLQTQMNNCIKKLLEYYSSEVVIIGGYINRSRYDDRQSKHKTLLNNACGIVLTGDRTHLNIRQVILKSHIQTREAVRDKLKELKSIENEQCYLSFGIQVSCVGRGRYDDRQSKHKTLLNNACGIVLTGDRTHLNIRQVILKSHIQTREAVRDKLKELKSIENEQCYLSFGIQVSCVGRGVDFYHQESNVECSEFQKLFPNTSLIGIFGNGELGHDYLLNDNETLQQQQRTTKESLKDLFHTYSTIFSIISLRM</sequence>
<accession>A0A814SX36</accession>
<dbReference type="Proteomes" id="UP000663891">
    <property type="component" value="Unassembled WGS sequence"/>
</dbReference>
<evidence type="ECO:0000313" key="2">
    <source>
        <dbReference type="EMBL" id="CAF1152200.1"/>
    </source>
</evidence>
<dbReference type="PANTHER" id="PTHR14939:SF5">
    <property type="entry name" value="F-BOX ONLY PROTEIN 22"/>
    <property type="match status" value="1"/>
</dbReference>
<reference evidence="2" key="1">
    <citation type="submission" date="2021-02" db="EMBL/GenBank/DDBJ databases">
        <authorList>
            <person name="Nowell W R."/>
        </authorList>
    </citation>
    <scope>NUCLEOTIDE SEQUENCE</scope>
</reference>
<dbReference type="AlphaFoldDB" id="A0A814SX36"/>
<dbReference type="GO" id="GO:0032436">
    <property type="term" value="P:positive regulation of proteasomal ubiquitin-dependent protein catabolic process"/>
    <property type="evidence" value="ECO:0007669"/>
    <property type="project" value="TreeGrafter"/>
</dbReference>
<dbReference type="InterPro" id="IPR036047">
    <property type="entry name" value="F-box-like_dom_sf"/>
</dbReference>